<evidence type="ECO:0000259" key="3">
    <source>
        <dbReference type="PROSITE" id="PS51212"/>
    </source>
</evidence>
<dbReference type="InterPro" id="IPR002889">
    <property type="entry name" value="WSC_carb-bd"/>
</dbReference>
<feature type="transmembrane region" description="Helical" evidence="1">
    <location>
        <begin position="315"/>
        <end position="337"/>
    </location>
</feature>
<evidence type="ECO:0000313" key="4">
    <source>
        <dbReference type="EMBL" id="CAG2191849.1"/>
    </source>
</evidence>
<sequence length="594" mass="67967">MDCFGFHIWISFILIKFVYLDRNLTAILCERQTVSLTCDEGTRIHINEVHFRRKEEVLTLDNTTLTRDENKTRRIVALLCNQHNTCHLNNSLNNFTGFLSTIPRKISFTYRCEFEYRGCFTDEEEYGLHSRGFFLAENMSAKICYIMCNTGHVIHNFFATENGDQCFCGSTIGLRMLEKGKQKENKCGTPCVSNENEMCGSINKASVYVFETDKQQIDSAYTTQINLHSCHYGSGMKDIYVKSLERSEYCDDLADATLSYTQHCNGEFYCFNSSKEFRNITEDFRSLRKYMKISYSCLGDPNASVGSVHSINANIVGAVLGAIIFTVCIVFLTLCLVKRSCSKNRKKKRRPYTTAKNGAEIQDKALLVMLSSNNPSSPGYESLQLNHTEFFEYAQTMVTEEQDLTDDEIINDHCSKQIANANNEVNHYESVEVANYSQYDIASPHDQRSFQSLNSSESVFYKSRFNSSNKIEELMPGKDIPSESTIDNPYDTIDPEETRFTRSKSDNSINIKIDKTFYSEYPTQRDSEGNTYTMIHSEETEFYRSSSNNSNSQLDQISHGQYQTQMESTGNAYANLILKKLDFIEESLTTISFN</sequence>
<comment type="caution">
    <text evidence="4">The sequence shown here is derived from an EMBL/GenBank/DDBJ whole genome shotgun (WGS) entry which is preliminary data.</text>
</comment>
<dbReference type="PROSITE" id="PS51212">
    <property type="entry name" value="WSC"/>
    <property type="match status" value="1"/>
</dbReference>
<name>A0A8S3Q989_MYTED</name>
<dbReference type="AlphaFoldDB" id="A0A8S3Q989"/>
<dbReference type="Pfam" id="PF01822">
    <property type="entry name" value="WSC"/>
    <property type="match status" value="1"/>
</dbReference>
<protein>
    <recommendedName>
        <fullName evidence="3">WSC domain-containing protein</fullName>
    </recommendedName>
</protein>
<evidence type="ECO:0000256" key="2">
    <source>
        <dbReference type="SAM" id="SignalP"/>
    </source>
</evidence>
<organism evidence="4 5">
    <name type="scientific">Mytilus edulis</name>
    <name type="common">Blue mussel</name>
    <dbReference type="NCBI Taxonomy" id="6550"/>
    <lineage>
        <taxon>Eukaryota</taxon>
        <taxon>Metazoa</taxon>
        <taxon>Spiralia</taxon>
        <taxon>Lophotrochozoa</taxon>
        <taxon>Mollusca</taxon>
        <taxon>Bivalvia</taxon>
        <taxon>Autobranchia</taxon>
        <taxon>Pteriomorphia</taxon>
        <taxon>Mytilida</taxon>
        <taxon>Mytiloidea</taxon>
        <taxon>Mytilidae</taxon>
        <taxon>Mytilinae</taxon>
        <taxon>Mytilus</taxon>
    </lineage>
</organism>
<keyword evidence="1" id="KW-0812">Transmembrane</keyword>
<keyword evidence="1" id="KW-1133">Transmembrane helix</keyword>
<reference evidence="4" key="1">
    <citation type="submission" date="2021-03" db="EMBL/GenBank/DDBJ databases">
        <authorList>
            <person name="Bekaert M."/>
        </authorList>
    </citation>
    <scope>NUCLEOTIDE SEQUENCE</scope>
</reference>
<feature type="signal peptide" evidence="2">
    <location>
        <begin position="1"/>
        <end position="20"/>
    </location>
</feature>
<feature type="domain" description="WSC" evidence="3">
    <location>
        <begin position="113"/>
        <end position="211"/>
    </location>
</feature>
<dbReference type="Gene3D" id="2.60.120.740">
    <property type="match status" value="1"/>
</dbReference>
<keyword evidence="1" id="KW-0472">Membrane</keyword>
<dbReference type="SMART" id="SM00321">
    <property type="entry name" value="WSC"/>
    <property type="match status" value="1"/>
</dbReference>
<gene>
    <name evidence="4" type="ORF">MEDL_7082</name>
</gene>
<keyword evidence="5" id="KW-1185">Reference proteome</keyword>
<dbReference type="EMBL" id="CAJPWZ010000372">
    <property type="protein sequence ID" value="CAG2191849.1"/>
    <property type="molecule type" value="Genomic_DNA"/>
</dbReference>
<keyword evidence="2" id="KW-0732">Signal</keyword>
<dbReference type="OrthoDB" id="5985073at2759"/>
<accession>A0A8S3Q989</accession>
<evidence type="ECO:0000256" key="1">
    <source>
        <dbReference type="SAM" id="Phobius"/>
    </source>
</evidence>
<proteinExistence type="predicted"/>
<dbReference type="InterPro" id="IPR043159">
    <property type="entry name" value="Lectin_gal-bd_sf"/>
</dbReference>
<evidence type="ECO:0000313" key="5">
    <source>
        <dbReference type="Proteomes" id="UP000683360"/>
    </source>
</evidence>
<feature type="chain" id="PRO_5035797391" description="WSC domain-containing protein" evidence="2">
    <location>
        <begin position="21"/>
        <end position="594"/>
    </location>
</feature>
<dbReference type="CDD" id="cd22823">
    <property type="entry name" value="Gal_Rha_Lectin"/>
    <property type="match status" value="1"/>
</dbReference>
<dbReference type="Proteomes" id="UP000683360">
    <property type="component" value="Unassembled WGS sequence"/>
</dbReference>